<organism evidence="1 2">
    <name type="scientific">Pyricularia grisea</name>
    <name type="common">Crabgrass-specific blast fungus</name>
    <name type="synonym">Magnaporthe grisea</name>
    <dbReference type="NCBI Taxonomy" id="148305"/>
    <lineage>
        <taxon>Eukaryota</taxon>
        <taxon>Fungi</taxon>
        <taxon>Dikarya</taxon>
        <taxon>Ascomycota</taxon>
        <taxon>Pezizomycotina</taxon>
        <taxon>Sordariomycetes</taxon>
        <taxon>Sordariomycetidae</taxon>
        <taxon>Magnaporthales</taxon>
        <taxon>Pyriculariaceae</taxon>
        <taxon>Pyricularia</taxon>
    </lineage>
</organism>
<dbReference type="GeneID" id="41955019"/>
<reference evidence="2" key="2">
    <citation type="submission" date="2019-10" db="EMBL/GenBank/DDBJ databases">
        <authorList>
            <consortium name="NCBI Genome Project"/>
        </authorList>
    </citation>
    <scope>NUCLEOTIDE SEQUENCE</scope>
    <source>
        <strain evidence="2">NI907</strain>
    </source>
</reference>
<dbReference type="AlphaFoldDB" id="A0A6P8BKW2"/>
<protein>
    <recommendedName>
        <fullName evidence="3">Fungal-type protein kinase domain-containing protein</fullName>
    </recommendedName>
</protein>
<accession>A0A6P8BKW2</accession>
<sequence length="213" mass="24024">MAHIPVTPNTDPVHDQVWRHIVTQRQVPESFVNGFWYQVLRHYFPFPDFMICPEARGEQAQGGARADLLVRQVRLRPNTADVYDTRPILAFEGKRGPSAGQATTFGVLSHSDQLSTYISNCTQFEGLKYGILASGSMFVMMGWQRAARSDDIRQVKWTEGRPQFGGSTVVHDVNDRNHLAQLDTILKHIHRLAMEVNGGDGATHGWSEAIWPR</sequence>
<dbReference type="Proteomes" id="UP000515153">
    <property type="component" value="Unplaced"/>
</dbReference>
<reference evidence="2" key="1">
    <citation type="journal article" date="2019" name="Mol. Biol. Evol.">
        <title>Blast fungal genomes show frequent chromosomal changes, gene gains and losses, and effector gene turnover.</title>
        <authorList>
            <person name="Gomez Luciano L.B."/>
            <person name="Jason Tsai I."/>
            <person name="Chuma I."/>
            <person name="Tosa Y."/>
            <person name="Chen Y.H."/>
            <person name="Li J.Y."/>
            <person name="Li M.Y."/>
            <person name="Jade Lu M.Y."/>
            <person name="Nakayashiki H."/>
            <person name="Li W.H."/>
        </authorList>
    </citation>
    <scope>NUCLEOTIDE SEQUENCE</scope>
    <source>
        <strain evidence="2">NI907</strain>
    </source>
</reference>
<keyword evidence="1" id="KW-1185">Reference proteome</keyword>
<dbReference type="KEGG" id="pgri:PgNI_00020"/>
<evidence type="ECO:0000313" key="2">
    <source>
        <dbReference type="RefSeq" id="XP_030987860.1"/>
    </source>
</evidence>
<dbReference type="RefSeq" id="XP_030987860.1">
    <property type="nucleotide sequence ID" value="XM_031120105.1"/>
</dbReference>
<gene>
    <name evidence="2" type="ORF">PgNI_00020</name>
</gene>
<reference evidence="2" key="3">
    <citation type="submission" date="2025-08" db="UniProtKB">
        <authorList>
            <consortium name="RefSeq"/>
        </authorList>
    </citation>
    <scope>IDENTIFICATION</scope>
    <source>
        <strain evidence="2">NI907</strain>
    </source>
</reference>
<evidence type="ECO:0008006" key="3">
    <source>
        <dbReference type="Google" id="ProtNLM"/>
    </source>
</evidence>
<proteinExistence type="predicted"/>
<evidence type="ECO:0000313" key="1">
    <source>
        <dbReference type="Proteomes" id="UP000515153"/>
    </source>
</evidence>
<name>A0A6P8BKW2_PYRGI</name>